<keyword evidence="3" id="KW-1185">Reference proteome</keyword>
<dbReference type="AlphaFoldDB" id="A0A5B7IZD5"/>
<keyword evidence="1" id="KW-0812">Transmembrane</keyword>
<organism evidence="2 3">
    <name type="scientific">Portunus trituberculatus</name>
    <name type="common">Swimming crab</name>
    <name type="synonym">Neptunus trituberculatus</name>
    <dbReference type="NCBI Taxonomy" id="210409"/>
    <lineage>
        <taxon>Eukaryota</taxon>
        <taxon>Metazoa</taxon>
        <taxon>Ecdysozoa</taxon>
        <taxon>Arthropoda</taxon>
        <taxon>Crustacea</taxon>
        <taxon>Multicrustacea</taxon>
        <taxon>Malacostraca</taxon>
        <taxon>Eumalacostraca</taxon>
        <taxon>Eucarida</taxon>
        <taxon>Decapoda</taxon>
        <taxon>Pleocyemata</taxon>
        <taxon>Brachyura</taxon>
        <taxon>Eubrachyura</taxon>
        <taxon>Portunoidea</taxon>
        <taxon>Portunidae</taxon>
        <taxon>Portuninae</taxon>
        <taxon>Portunus</taxon>
    </lineage>
</organism>
<accession>A0A5B7IZD5</accession>
<protein>
    <submittedName>
        <fullName evidence="2">Uncharacterized protein</fullName>
    </submittedName>
</protein>
<name>A0A5B7IZD5_PORTR</name>
<dbReference type="EMBL" id="VSRR010068848">
    <property type="protein sequence ID" value="MPC85574.1"/>
    <property type="molecule type" value="Genomic_DNA"/>
</dbReference>
<evidence type="ECO:0000313" key="3">
    <source>
        <dbReference type="Proteomes" id="UP000324222"/>
    </source>
</evidence>
<sequence>MDGEEMELGSLSTLGLPHIGLAASCSFPLFLCSYVLIP</sequence>
<keyword evidence="1" id="KW-1133">Transmembrane helix</keyword>
<keyword evidence="1" id="KW-0472">Membrane</keyword>
<gene>
    <name evidence="2" type="ORF">E2C01_080355</name>
</gene>
<evidence type="ECO:0000256" key="1">
    <source>
        <dbReference type="SAM" id="Phobius"/>
    </source>
</evidence>
<proteinExistence type="predicted"/>
<dbReference type="Proteomes" id="UP000324222">
    <property type="component" value="Unassembled WGS sequence"/>
</dbReference>
<evidence type="ECO:0000313" key="2">
    <source>
        <dbReference type="EMBL" id="MPC85574.1"/>
    </source>
</evidence>
<feature type="transmembrane region" description="Helical" evidence="1">
    <location>
        <begin position="15"/>
        <end position="37"/>
    </location>
</feature>
<reference evidence="2 3" key="1">
    <citation type="submission" date="2019-05" db="EMBL/GenBank/DDBJ databases">
        <title>Another draft genome of Portunus trituberculatus and its Hox gene families provides insights of decapod evolution.</title>
        <authorList>
            <person name="Jeong J.-H."/>
            <person name="Song I."/>
            <person name="Kim S."/>
            <person name="Choi T."/>
            <person name="Kim D."/>
            <person name="Ryu S."/>
            <person name="Kim W."/>
        </authorList>
    </citation>
    <scope>NUCLEOTIDE SEQUENCE [LARGE SCALE GENOMIC DNA]</scope>
    <source>
        <tissue evidence="2">Muscle</tissue>
    </source>
</reference>
<comment type="caution">
    <text evidence="2">The sequence shown here is derived from an EMBL/GenBank/DDBJ whole genome shotgun (WGS) entry which is preliminary data.</text>
</comment>